<comment type="caution">
    <text evidence="11">The sequence shown here is derived from an EMBL/GenBank/DDBJ whole genome shotgun (WGS) entry which is preliminary data.</text>
</comment>
<gene>
    <name evidence="11" type="ORF">ACEU3E_05165</name>
</gene>
<feature type="transmembrane region" description="Helical" evidence="9">
    <location>
        <begin position="144"/>
        <end position="166"/>
    </location>
</feature>
<comment type="subcellular location">
    <subcellularLocation>
        <location evidence="1 9">Cell membrane</location>
        <topology evidence="1 9">Multi-pass membrane protein</topology>
    </subcellularLocation>
</comment>
<evidence type="ECO:0000256" key="5">
    <source>
        <dbReference type="ARBA" id="ARBA00022597"/>
    </source>
</evidence>
<evidence type="ECO:0000256" key="9">
    <source>
        <dbReference type="RuleBase" id="RU363032"/>
    </source>
</evidence>
<name>A0ABV4UUP3_9BACL</name>
<dbReference type="Proteomes" id="UP001575622">
    <property type="component" value="Unassembled WGS sequence"/>
</dbReference>
<keyword evidence="7 9" id="KW-1133">Transmembrane helix</keyword>
<keyword evidence="5" id="KW-0762">Sugar transport</keyword>
<feature type="transmembrane region" description="Helical" evidence="9">
    <location>
        <begin position="79"/>
        <end position="100"/>
    </location>
</feature>
<dbReference type="EMBL" id="JBHDLN010000002">
    <property type="protein sequence ID" value="MFB0841549.1"/>
    <property type="molecule type" value="Genomic_DNA"/>
</dbReference>
<evidence type="ECO:0000256" key="8">
    <source>
        <dbReference type="ARBA" id="ARBA00023136"/>
    </source>
</evidence>
<dbReference type="PANTHER" id="PTHR32243">
    <property type="entry name" value="MALTOSE TRANSPORT SYSTEM PERMEASE-RELATED"/>
    <property type="match status" value="1"/>
</dbReference>
<evidence type="ECO:0000256" key="6">
    <source>
        <dbReference type="ARBA" id="ARBA00022692"/>
    </source>
</evidence>
<proteinExistence type="inferred from homology"/>
<evidence type="ECO:0000256" key="4">
    <source>
        <dbReference type="ARBA" id="ARBA00022475"/>
    </source>
</evidence>
<evidence type="ECO:0000256" key="2">
    <source>
        <dbReference type="ARBA" id="ARBA00009047"/>
    </source>
</evidence>
<keyword evidence="12" id="KW-1185">Reference proteome</keyword>
<keyword evidence="8 9" id="KW-0472">Membrane</keyword>
<dbReference type="Gene3D" id="1.10.3720.10">
    <property type="entry name" value="MetI-like"/>
    <property type="match status" value="1"/>
</dbReference>
<evidence type="ECO:0000256" key="7">
    <source>
        <dbReference type="ARBA" id="ARBA00022989"/>
    </source>
</evidence>
<protein>
    <submittedName>
        <fullName evidence="11">Carbohydrate ABC transporter permease</fullName>
    </submittedName>
</protein>
<feature type="transmembrane region" description="Helical" evidence="9">
    <location>
        <begin position="12"/>
        <end position="35"/>
    </location>
</feature>
<dbReference type="RefSeq" id="WP_373949056.1">
    <property type="nucleotide sequence ID" value="NZ_JBHDLN010000002.1"/>
</dbReference>
<dbReference type="PANTHER" id="PTHR32243:SF50">
    <property type="entry name" value="MALTOSE_MALTODEXTRIN TRANSPORT SYSTEM PERMEASE PROTEIN MALG"/>
    <property type="match status" value="1"/>
</dbReference>
<comment type="similarity">
    <text evidence="2">Belongs to the binding-protein-dependent transport system permease family. MalFG subfamily.</text>
</comment>
<dbReference type="InterPro" id="IPR050901">
    <property type="entry name" value="BP-dep_ABC_trans_perm"/>
</dbReference>
<accession>A0ABV4UUP3</accession>
<reference evidence="11 12" key="1">
    <citation type="submission" date="2024-09" db="EMBL/GenBank/DDBJ databases">
        <authorList>
            <person name="Makale K.P.P."/>
            <person name="Makhzoum A."/>
            <person name="Rantong G."/>
            <person name="Rahube T.O."/>
        </authorList>
    </citation>
    <scope>NUCLEOTIDE SEQUENCE [LARGE SCALE GENOMIC DNA]</scope>
    <source>
        <strain evidence="11 12">KM_D13</strain>
    </source>
</reference>
<dbReference type="Pfam" id="PF00528">
    <property type="entry name" value="BPD_transp_1"/>
    <property type="match status" value="1"/>
</dbReference>
<feature type="domain" description="ABC transmembrane type-1" evidence="10">
    <location>
        <begin position="75"/>
        <end position="266"/>
    </location>
</feature>
<evidence type="ECO:0000259" key="10">
    <source>
        <dbReference type="PROSITE" id="PS50928"/>
    </source>
</evidence>
<feature type="transmembrane region" description="Helical" evidence="9">
    <location>
        <begin position="187"/>
        <end position="212"/>
    </location>
</feature>
<keyword evidence="4" id="KW-1003">Cell membrane</keyword>
<evidence type="ECO:0000313" key="11">
    <source>
        <dbReference type="EMBL" id="MFB0841549.1"/>
    </source>
</evidence>
<feature type="transmembrane region" description="Helical" evidence="9">
    <location>
        <begin position="245"/>
        <end position="266"/>
    </location>
</feature>
<dbReference type="InterPro" id="IPR035906">
    <property type="entry name" value="MetI-like_sf"/>
</dbReference>
<dbReference type="PROSITE" id="PS50928">
    <property type="entry name" value="ABC_TM1"/>
    <property type="match status" value="1"/>
</dbReference>
<keyword evidence="3 9" id="KW-0813">Transport</keyword>
<keyword evidence="6 9" id="KW-0812">Transmembrane</keyword>
<dbReference type="SUPFAM" id="SSF161098">
    <property type="entry name" value="MetI-like"/>
    <property type="match status" value="1"/>
</dbReference>
<dbReference type="CDD" id="cd06261">
    <property type="entry name" value="TM_PBP2"/>
    <property type="match status" value="1"/>
</dbReference>
<evidence type="ECO:0000313" key="12">
    <source>
        <dbReference type="Proteomes" id="UP001575622"/>
    </source>
</evidence>
<evidence type="ECO:0000256" key="1">
    <source>
        <dbReference type="ARBA" id="ARBA00004651"/>
    </source>
</evidence>
<organism evidence="11 12">
    <name type="scientific">Paenibacillus oleatilyticus</name>
    <dbReference type="NCBI Taxonomy" id="2594886"/>
    <lineage>
        <taxon>Bacteria</taxon>
        <taxon>Bacillati</taxon>
        <taxon>Bacillota</taxon>
        <taxon>Bacilli</taxon>
        <taxon>Bacillales</taxon>
        <taxon>Paenibacillaceae</taxon>
        <taxon>Paenibacillus</taxon>
    </lineage>
</organism>
<sequence length="281" mass="31318">MKSRTLTFVQYAFGLAVAFCTLAPFAWLVLSSISYQVDLQSVPLRWIPERVTLARYSDIFANPDNDMAYAFRISMKNSLIVAAFVTLIALIVGGLAAHAFAKYRFTFRQPLIYLFLFTYMIPSIVIVIPLYMTVDQLGLLDSKATLVLLNLSFTIPFVIWIMQSYFKQLSHEFYEAAALDGCTRLQTLRLVVVPMVRPGIVATLIFVFLLSWDDFFFGLLFTSTLDSKTISVAISEFSGKHAVDFGMVATGGVVASVPPLLIAIFLQRFLVHGMTAGGVKE</sequence>
<feature type="transmembrane region" description="Helical" evidence="9">
    <location>
        <begin position="112"/>
        <end position="132"/>
    </location>
</feature>
<dbReference type="InterPro" id="IPR000515">
    <property type="entry name" value="MetI-like"/>
</dbReference>
<evidence type="ECO:0000256" key="3">
    <source>
        <dbReference type="ARBA" id="ARBA00022448"/>
    </source>
</evidence>